<sequence length="162" mass="18684">MAEAIRKNNKGPLFQQYLEEKNMAQAFERQQSNDSTQKMIFMTAIPVGNYRLLGTIITDNTMFVITRFHLGYVNRKDGHYDAFMHYLAEVNARHALFKMLVTEDGRVFIDSCCPFLDESFDPFSVNVTFSLVVDFLQNNYEEVLKHLDRPGDAREGISLSVN</sequence>
<protein>
    <recommendedName>
        <fullName evidence="3">Sensory transduction regulator</fullName>
    </recommendedName>
</protein>
<dbReference type="Proteomes" id="UP000199689">
    <property type="component" value="Unassembled WGS sequence"/>
</dbReference>
<reference evidence="1 2" key="1">
    <citation type="submission" date="2016-10" db="EMBL/GenBank/DDBJ databases">
        <authorList>
            <person name="de Groot N.N."/>
        </authorList>
    </citation>
    <scope>NUCLEOTIDE SEQUENCE [LARGE SCALE GENOMIC DNA]</scope>
    <source>
        <strain evidence="1 2">DSM 15230</strain>
    </source>
</reference>
<gene>
    <name evidence="1" type="ORF">SAMN02910343_01045</name>
</gene>
<evidence type="ECO:0000313" key="1">
    <source>
        <dbReference type="EMBL" id="SDA51714.1"/>
    </source>
</evidence>
<dbReference type="RefSeq" id="WP_091364556.1">
    <property type="nucleotide sequence ID" value="NZ_FMXA01000012.1"/>
</dbReference>
<keyword evidence="2" id="KW-1185">Reference proteome</keyword>
<dbReference type="EMBL" id="FMXA01000012">
    <property type="protein sequence ID" value="SDA51714.1"/>
    <property type="molecule type" value="Genomic_DNA"/>
</dbReference>
<dbReference type="AlphaFoldDB" id="A0A1G5W195"/>
<proteinExistence type="predicted"/>
<dbReference type="GeneID" id="87756067"/>
<dbReference type="OrthoDB" id="1669180at2"/>
<evidence type="ECO:0008006" key="3">
    <source>
        <dbReference type="Google" id="ProtNLM"/>
    </source>
</evidence>
<organism evidence="1 2">
    <name type="scientific">Allisonella histaminiformans</name>
    <dbReference type="NCBI Taxonomy" id="209880"/>
    <lineage>
        <taxon>Bacteria</taxon>
        <taxon>Bacillati</taxon>
        <taxon>Bacillota</taxon>
        <taxon>Negativicutes</taxon>
        <taxon>Veillonellales</taxon>
        <taxon>Veillonellaceae</taxon>
        <taxon>Allisonella</taxon>
    </lineage>
</organism>
<name>A0A1G5W195_9FIRM</name>
<accession>A0A1G5W195</accession>
<evidence type="ECO:0000313" key="2">
    <source>
        <dbReference type="Proteomes" id="UP000199689"/>
    </source>
</evidence>